<dbReference type="Pfam" id="PF13424">
    <property type="entry name" value="TPR_12"/>
    <property type="match status" value="2"/>
</dbReference>
<dbReference type="InterPro" id="IPR010559">
    <property type="entry name" value="Sig_transdc_His_kin_internal"/>
</dbReference>
<dbReference type="Proteomes" id="UP001203607">
    <property type="component" value="Unassembled WGS sequence"/>
</dbReference>
<keyword evidence="2" id="KW-1133">Transmembrane helix</keyword>
<comment type="caution">
    <text evidence="4">The sequence shown here is derived from an EMBL/GenBank/DDBJ whole genome shotgun (WGS) entry which is preliminary data.</text>
</comment>
<sequence>MKLTCYVTLFVFVFSCKITTLVAQTKTIDSISELLVKAKDTNRVKLLLQKGDLVRDHDKDRALAIFDESILAAKKIDYANGEIDGIHQKAITYGMAGDYVESLNYLSQGIQLAREHNNLERLSQLHKTSGIVYKRLGDYSTSLENYLNSLEIIDSLGIKNAPLHVNIGILYDLLENKEKAIEHFEKAIDEASDESRDDTENSVLANLAVMDFASGDYEAALEKNLRRAEYAKKIKNNLDLCRTYANIGGCYLKLKDWNKSEFYFQKSLKIAEQLSLKPQIALYYYNLANLRFEQERYQDAITSINENLDLVAELNEYSLFRKSHDLAFRIHQKANRLPTAIHHLNRTMAYGDSLMNATKVKEIQQLQIRHDVSLKDKELKENALELQLLNTQVASNQKRLLYLLIITLLLLVTAGLIYRQFRIKKKSYAVLEEKNDMISKQNKTIETINSELEKRMLRAQMNPHFIFNSLNSIQYLITTNDRVNALKYLTKFSKLLRQVLESSINISLVLREEMELLKIYLELESLRFDNSFKYEIKIDENLDIEEHELPMLLVQPYIENAIIHGLMPKDGDKTLRVNFKDSDAFVICEIEDNGVGIQKSIASKRKKPSRGMAITEKRIQALKKYTDQELLKIENLNSGKQTGTRVTILIPKQGIHQTFDSKQAV</sequence>
<dbReference type="InterPro" id="IPR019734">
    <property type="entry name" value="TPR_rpt"/>
</dbReference>
<keyword evidence="2" id="KW-0472">Membrane</keyword>
<dbReference type="SMART" id="SM00028">
    <property type="entry name" value="TPR"/>
    <property type="match status" value="5"/>
</dbReference>
<evidence type="ECO:0000313" key="5">
    <source>
        <dbReference type="Proteomes" id="UP001203607"/>
    </source>
</evidence>
<dbReference type="InterPro" id="IPR011990">
    <property type="entry name" value="TPR-like_helical_dom_sf"/>
</dbReference>
<name>A0ABT0PQC4_9FLAO</name>
<keyword evidence="2" id="KW-0812">Transmembrane</keyword>
<feature type="repeat" description="TPR" evidence="1">
    <location>
        <begin position="241"/>
        <end position="274"/>
    </location>
</feature>
<dbReference type="EMBL" id="JAMFMA010000001">
    <property type="protein sequence ID" value="MCL6273597.1"/>
    <property type="molecule type" value="Genomic_DNA"/>
</dbReference>
<evidence type="ECO:0000259" key="3">
    <source>
        <dbReference type="Pfam" id="PF06580"/>
    </source>
</evidence>
<protein>
    <submittedName>
        <fullName evidence="4">Tetratricopeptide repeat protein</fullName>
    </submittedName>
</protein>
<gene>
    <name evidence="4" type="ORF">M3P19_06220</name>
</gene>
<dbReference type="PANTHER" id="PTHR34220">
    <property type="entry name" value="SENSOR HISTIDINE KINASE YPDA"/>
    <property type="match status" value="1"/>
</dbReference>
<feature type="domain" description="Signal transduction histidine kinase internal region" evidence="3">
    <location>
        <begin position="453"/>
        <end position="531"/>
    </location>
</feature>
<reference evidence="4 5" key="1">
    <citation type="submission" date="2022-05" db="EMBL/GenBank/DDBJ databases">
        <authorList>
            <person name="Park J.-S."/>
        </authorList>
    </citation>
    <scope>NUCLEOTIDE SEQUENCE [LARGE SCALE GENOMIC DNA]</scope>
    <source>
        <strain evidence="4 5">2012CJ35-5</strain>
    </source>
</reference>
<dbReference type="SUPFAM" id="SSF48452">
    <property type="entry name" value="TPR-like"/>
    <property type="match status" value="2"/>
</dbReference>
<evidence type="ECO:0000256" key="2">
    <source>
        <dbReference type="SAM" id="Phobius"/>
    </source>
</evidence>
<dbReference type="Gene3D" id="3.30.565.10">
    <property type="entry name" value="Histidine kinase-like ATPase, C-terminal domain"/>
    <property type="match status" value="1"/>
</dbReference>
<accession>A0ABT0PQC4</accession>
<dbReference type="SUPFAM" id="SSF55874">
    <property type="entry name" value="ATPase domain of HSP90 chaperone/DNA topoisomerase II/histidine kinase"/>
    <property type="match status" value="1"/>
</dbReference>
<dbReference type="PROSITE" id="PS50005">
    <property type="entry name" value="TPR"/>
    <property type="match status" value="2"/>
</dbReference>
<feature type="repeat" description="TPR" evidence="1">
    <location>
        <begin position="161"/>
        <end position="194"/>
    </location>
</feature>
<feature type="transmembrane region" description="Helical" evidence="2">
    <location>
        <begin position="400"/>
        <end position="418"/>
    </location>
</feature>
<dbReference type="Pfam" id="PF06580">
    <property type="entry name" value="His_kinase"/>
    <property type="match status" value="1"/>
</dbReference>
<evidence type="ECO:0000256" key="1">
    <source>
        <dbReference type="PROSITE-ProRule" id="PRU00339"/>
    </source>
</evidence>
<dbReference type="RefSeq" id="WP_249656769.1">
    <property type="nucleotide sequence ID" value="NZ_JAMFMA010000001.1"/>
</dbReference>
<dbReference type="PROSITE" id="PS51257">
    <property type="entry name" value="PROKAR_LIPOPROTEIN"/>
    <property type="match status" value="1"/>
</dbReference>
<proteinExistence type="predicted"/>
<keyword evidence="1" id="KW-0802">TPR repeat</keyword>
<organism evidence="4 5">
    <name type="scientific">Flagellimonas spongiicola</name>
    <dbReference type="NCBI Taxonomy" id="2942208"/>
    <lineage>
        <taxon>Bacteria</taxon>
        <taxon>Pseudomonadati</taxon>
        <taxon>Bacteroidota</taxon>
        <taxon>Flavobacteriia</taxon>
        <taxon>Flavobacteriales</taxon>
        <taxon>Flavobacteriaceae</taxon>
        <taxon>Flagellimonas</taxon>
    </lineage>
</organism>
<dbReference type="InterPro" id="IPR036890">
    <property type="entry name" value="HATPase_C_sf"/>
</dbReference>
<dbReference type="InterPro" id="IPR050640">
    <property type="entry name" value="Bact_2-comp_sensor_kinase"/>
</dbReference>
<dbReference type="PANTHER" id="PTHR34220:SF7">
    <property type="entry name" value="SENSOR HISTIDINE KINASE YPDA"/>
    <property type="match status" value="1"/>
</dbReference>
<evidence type="ECO:0000313" key="4">
    <source>
        <dbReference type="EMBL" id="MCL6273597.1"/>
    </source>
</evidence>
<dbReference type="Gene3D" id="1.25.40.10">
    <property type="entry name" value="Tetratricopeptide repeat domain"/>
    <property type="match status" value="2"/>
</dbReference>
<keyword evidence="5" id="KW-1185">Reference proteome</keyword>